<keyword evidence="1" id="KW-0802">TPR repeat</keyword>
<evidence type="ECO:0000313" key="3">
    <source>
        <dbReference type="EMBL" id="EMD38936.1"/>
    </source>
</evidence>
<reference evidence="3 4" key="1">
    <citation type="journal article" date="2012" name="Proc. Natl. Acad. Sci. U.S.A.">
        <title>Comparative genomics of Ceriporiopsis subvermispora and Phanerochaete chrysosporium provide insight into selective ligninolysis.</title>
        <authorList>
            <person name="Fernandez-Fueyo E."/>
            <person name="Ruiz-Duenas F.J."/>
            <person name="Ferreira P."/>
            <person name="Floudas D."/>
            <person name="Hibbett D.S."/>
            <person name="Canessa P."/>
            <person name="Larrondo L.F."/>
            <person name="James T.Y."/>
            <person name="Seelenfreund D."/>
            <person name="Lobos S."/>
            <person name="Polanco R."/>
            <person name="Tello M."/>
            <person name="Honda Y."/>
            <person name="Watanabe T."/>
            <person name="Watanabe T."/>
            <person name="Ryu J.S."/>
            <person name="Kubicek C.P."/>
            <person name="Schmoll M."/>
            <person name="Gaskell J."/>
            <person name="Hammel K.E."/>
            <person name="St John F.J."/>
            <person name="Vanden Wymelenberg A."/>
            <person name="Sabat G."/>
            <person name="Splinter BonDurant S."/>
            <person name="Syed K."/>
            <person name="Yadav J.S."/>
            <person name="Doddapaneni H."/>
            <person name="Subramanian V."/>
            <person name="Lavin J.L."/>
            <person name="Oguiza J.A."/>
            <person name="Perez G."/>
            <person name="Pisabarro A.G."/>
            <person name="Ramirez L."/>
            <person name="Santoyo F."/>
            <person name="Master E."/>
            <person name="Coutinho P.M."/>
            <person name="Henrissat B."/>
            <person name="Lombard V."/>
            <person name="Magnuson J.K."/>
            <person name="Kuees U."/>
            <person name="Hori C."/>
            <person name="Igarashi K."/>
            <person name="Samejima M."/>
            <person name="Held B.W."/>
            <person name="Barry K.W."/>
            <person name="LaButti K.M."/>
            <person name="Lapidus A."/>
            <person name="Lindquist E.A."/>
            <person name="Lucas S.M."/>
            <person name="Riley R."/>
            <person name="Salamov A.A."/>
            <person name="Hoffmeister D."/>
            <person name="Schwenk D."/>
            <person name="Hadar Y."/>
            <person name="Yarden O."/>
            <person name="de Vries R.P."/>
            <person name="Wiebenga A."/>
            <person name="Stenlid J."/>
            <person name="Eastwood D."/>
            <person name="Grigoriev I.V."/>
            <person name="Berka R.M."/>
            <person name="Blanchette R.A."/>
            <person name="Kersten P."/>
            <person name="Martinez A.T."/>
            <person name="Vicuna R."/>
            <person name="Cullen D."/>
        </authorList>
    </citation>
    <scope>NUCLEOTIDE SEQUENCE [LARGE SCALE GENOMIC DNA]</scope>
    <source>
        <strain evidence="3 4">B</strain>
    </source>
</reference>
<sequence>MPELTHAPGSTLSLGNIAEVEEPSAEQEQEQEQSNDLQTVVASSASAQALPTAGIVEDTSNTIPDPAITEDVAAAEDAIDDLTVPPDPALSEPELPDPFVVDESAGQSLSASVSEVVEPSPAPSSINLEQSVPAVDEIALAQSTILSPSASSSSQPLPSPNLNKAVPSPPAAESDDEDAPDLYLPSLLLPTMFLPIPNTDPLTSLLMKYVPPERRPARDLTGEWQRSEFPTLVMTNSWRALARMARDRLLEADPEDLTLVLSLWYLRLASLARLRLFNQTSAECTNLFSVLNGIEPPSAREWVFERALPFELEVLHARLKYWAGDHMGHLDALAALLRKCRTRARARPADAEMWRERGARVALILASHLIEMKDFAAAARLLGPLCEQAGGVTSPAVRSSVGRVYLQSGCIAAAAQHFHAVAQDPTADPALKGMNAALLATAEGDWSHAASELQRLLQADPEHFVAVNNLAVAYLNQGKLQEGIRLLEEAIRAAPSTVLAAEPLLFNISTMYELRSTAGMDKKRDLLIEVAKWAGDGLRTTCLKMPTN</sequence>
<dbReference type="SUPFAM" id="SSF48452">
    <property type="entry name" value="TPR-like"/>
    <property type="match status" value="1"/>
</dbReference>
<feature type="repeat" description="TPR" evidence="1">
    <location>
        <begin position="464"/>
        <end position="497"/>
    </location>
</feature>
<dbReference type="HOGENOM" id="CLU_028756_1_0_1"/>
<dbReference type="OrthoDB" id="428342at2759"/>
<feature type="compositionally biased region" description="Low complexity" evidence="2">
    <location>
        <begin position="147"/>
        <end position="156"/>
    </location>
</feature>
<feature type="compositionally biased region" description="Low complexity" evidence="2">
    <location>
        <begin position="110"/>
        <end position="125"/>
    </location>
</feature>
<feature type="region of interest" description="Disordered" evidence="2">
    <location>
        <begin position="79"/>
        <end position="128"/>
    </location>
</feature>
<dbReference type="STRING" id="914234.M2RJI3"/>
<dbReference type="AlphaFoldDB" id="M2RJI3"/>
<gene>
    <name evidence="3" type="ORF">CERSUDRAFT_47943</name>
</gene>
<dbReference type="PANTHER" id="PTHR21581:SF6">
    <property type="entry name" value="TRAFFICKING PROTEIN PARTICLE COMPLEX SUBUNIT 12"/>
    <property type="match status" value="1"/>
</dbReference>
<dbReference type="GO" id="GO:0005794">
    <property type="term" value="C:Golgi apparatus"/>
    <property type="evidence" value="ECO:0007669"/>
    <property type="project" value="TreeGrafter"/>
</dbReference>
<feature type="region of interest" description="Disordered" evidence="2">
    <location>
        <begin position="1"/>
        <end position="45"/>
    </location>
</feature>
<evidence type="ECO:0000313" key="4">
    <source>
        <dbReference type="Proteomes" id="UP000016930"/>
    </source>
</evidence>
<dbReference type="Pfam" id="PF14559">
    <property type="entry name" value="TPR_19"/>
    <property type="match status" value="1"/>
</dbReference>
<name>M2RJI3_CERS8</name>
<dbReference type="GO" id="GO:0030008">
    <property type="term" value="C:TRAPP complex"/>
    <property type="evidence" value="ECO:0007669"/>
    <property type="project" value="TreeGrafter"/>
</dbReference>
<feature type="compositionally biased region" description="Acidic residues" evidence="2">
    <location>
        <begin position="19"/>
        <end position="33"/>
    </location>
</feature>
<dbReference type="PROSITE" id="PS50005">
    <property type="entry name" value="TPR"/>
    <property type="match status" value="1"/>
</dbReference>
<evidence type="ECO:0000256" key="1">
    <source>
        <dbReference type="PROSITE-ProRule" id="PRU00339"/>
    </source>
</evidence>
<dbReference type="InterPro" id="IPR019734">
    <property type="entry name" value="TPR_rpt"/>
</dbReference>
<dbReference type="InterPro" id="IPR011990">
    <property type="entry name" value="TPR-like_helical_dom_sf"/>
</dbReference>
<keyword evidence="4" id="KW-1185">Reference proteome</keyword>
<dbReference type="Gene3D" id="1.25.40.10">
    <property type="entry name" value="Tetratricopeptide repeat domain"/>
    <property type="match status" value="2"/>
</dbReference>
<protein>
    <submittedName>
        <fullName evidence="3">Uncharacterized protein</fullName>
    </submittedName>
</protein>
<feature type="region of interest" description="Disordered" evidence="2">
    <location>
        <begin position="147"/>
        <end position="179"/>
    </location>
</feature>
<accession>M2RJI3</accession>
<proteinExistence type="predicted"/>
<dbReference type="PANTHER" id="PTHR21581">
    <property type="entry name" value="D-ALANYL-D-ALANINE CARBOXYPEPTIDASE"/>
    <property type="match status" value="1"/>
</dbReference>
<dbReference type="Proteomes" id="UP000016930">
    <property type="component" value="Unassembled WGS sequence"/>
</dbReference>
<organism evidence="3 4">
    <name type="scientific">Ceriporiopsis subvermispora (strain B)</name>
    <name type="common">White-rot fungus</name>
    <name type="synonym">Gelatoporia subvermispora</name>
    <dbReference type="NCBI Taxonomy" id="914234"/>
    <lineage>
        <taxon>Eukaryota</taxon>
        <taxon>Fungi</taxon>
        <taxon>Dikarya</taxon>
        <taxon>Basidiomycota</taxon>
        <taxon>Agaricomycotina</taxon>
        <taxon>Agaricomycetes</taxon>
        <taxon>Polyporales</taxon>
        <taxon>Gelatoporiaceae</taxon>
        <taxon>Gelatoporia</taxon>
    </lineage>
</organism>
<evidence type="ECO:0000256" key="2">
    <source>
        <dbReference type="SAM" id="MobiDB-lite"/>
    </source>
</evidence>
<dbReference type="EMBL" id="KB445794">
    <property type="protein sequence ID" value="EMD38936.1"/>
    <property type="molecule type" value="Genomic_DNA"/>
</dbReference>